<dbReference type="PROSITE" id="PS00161">
    <property type="entry name" value="ISOCITRATE_LYASE"/>
    <property type="match status" value="1"/>
</dbReference>
<dbReference type="Pfam" id="PF13714">
    <property type="entry name" value="PEP_mutase"/>
    <property type="match status" value="1"/>
</dbReference>
<name>A0A543FVU3_9PSEU</name>
<dbReference type="Gene3D" id="3.20.20.60">
    <property type="entry name" value="Phosphoenolpyruvate-binding domains"/>
    <property type="match status" value="1"/>
</dbReference>
<dbReference type="InterPro" id="IPR018523">
    <property type="entry name" value="Isocitrate_lyase_ph_CS"/>
</dbReference>
<sequence>MADLLRSGPAPRARLRELLAGPRPVVAPGAYDALSARLVEQAGFDVVYMTGFGTTASLIGRPDVGLLGGAEMVDNARRIVAAVDVPVIADADTGYGNAINVVRTVRSYEQAGVAGVHLEDQVMPKKCGHMSGKAVIGADEMTGKIRAAVAARHDPDFLVIARTDAAAVEGLDAALDRARAYADAGADLLFVEAPTSEDDTARVARELAGVAPLVFNWAEGGRTPPLPLDRIAELGFALVLFPIGTLLAATAGIRALLATLAADGTPAAALPGVPSFDEFTDLIGLPEIRDLEERFGS</sequence>
<accession>A0A543FVU3</accession>
<evidence type="ECO:0000256" key="1">
    <source>
        <dbReference type="ARBA" id="ARBA00009282"/>
    </source>
</evidence>
<dbReference type="EMBL" id="VFPH01000002">
    <property type="protein sequence ID" value="TQM37919.1"/>
    <property type="molecule type" value="Genomic_DNA"/>
</dbReference>
<dbReference type="RefSeq" id="WP_246122383.1">
    <property type="nucleotide sequence ID" value="NZ_VFPH01000002.1"/>
</dbReference>
<gene>
    <name evidence="5" type="ORF">FB388_5138</name>
</gene>
<dbReference type="GO" id="GO:0046421">
    <property type="term" value="F:methylisocitrate lyase activity"/>
    <property type="evidence" value="ECO:0007669"/>
    <property type="project" value="UniProtKB-ARBA"/>
</dbReference>
<keyword evidence="5" id="KW-0456">Lyase</keyword>
<dbReference type="SUPFAM" id="SSF51621">
    <property type="entry name" value="Phosphoenolpyruvate/pyruvate domain"/>
    <property type="match status" value="1"/>
</dbReference>
<comment type="caution">
    <text evidence="5">The sequence shown here is derived from an EMBL/GenBank/DDBJ whole genome shotgun (WGS) entry which is preliminary data.</text>
</comment>
<evidence type="ECO:0000256" key="2">
    <source>
        <dbReference type="ARBA" id="ARBA00051150"/>
    </source>
</evidence>
<proteinExistence type="inferred from homology"/>
<dbReference type="PANTHER" id="PTHR42905">
    <property type="entry name" value="PHOSPHOENOLPYRUVATE CARBOXYLASE"/>
    <property type="match status" value="1"/>
</dbReference>
<dbReference type="PANTHER" id="PTHR42905:SF5">
    <property type="entry name" value="CARBOXYVINYL-CARBOXYPHOSPHONATE PHOSPHORYLMUTASE, CHLOROPLASTIC"/>
    <property type="match status" value="1"/>
</dbReference>
<evidence type="ECO:0000256" key="4">
    <source>
        <dbReference type="ARBA" id="ARBA00073849"/>
    </source>
</evidence>
<comment type="catalytic activity">
    <reaction evidence="2">
        <text>3-hydroxybutane-1,2,3-tricarboxylate = pyruvate + succinate</text>
        <dbReference type="Rhea" id="RHEA:57504"/>
        <dbReference type="ChEBI" id="CHEBI:15361"/>
        <dbReference type="ChEBI" id="CHEBI:30031"/>
        <dbReference type="ChEBI" id="CHEBI:141790"/>
    </reaction>
</comment>
<protein>
    <recommendedName>
        <fullName evidence="4">2-methylisocitrate lyase</fullName>
    </recommendedName>
</protein>
<evidence type="ECO:0000256" key="3">
    <source>
        <dbReference type="ARBA" id="ARBA00058526"/>
    </source>
</evidence>
<dbReference type="FunFam" id="3.20.20.60:FF:000009">
    <property type="entry name" value="2-methylisocitrate lyase"/>
    <property type="match status" value="1"/>
</dbReference>
<keyword evidence="6" id="KW-1185">Reference proteome</keyword>
<reference evidence="5 6" key="1">
    <citation type="submission" date="2019-06" db="EMBL/GenBank/DDBJ databases">
        <title>Sequencing the genomes of 1000 actinobacteria strains.</title>
        <authorList>
            <person name="Klenk H.-P."/>
        </authorList>
    </citation>
    <scope>NUCLEOTIDE SEQUENCE [LARGE SCALE GENOMIC DNA]</scope>
    <source>
        <strain evidence="5 6">DSM 45511</strain>
    </source>
</reference>
<evidence type="ECO:0000313" key="5">
    <source>
        <dbReference type="EMBL" id="TQM37919.1"/>
    </source>
</evidence>
<dbReference type="InterPro" id="IPR040442">
    <property type="entry name" value="Pyrv_kinase-like_dom_sf"/>
</dbReference>
<comment type="function">
    <text evidence="3">Involved in the methylcitric acid cycle. Catalyzes the cleavage of 2-methylisocitrate to yield pyruvate and succinate.</text>
</comment>
<dbReference type="InterPro" id="IPR015813">
    <property type="entry name" value="Pyrv/PenolPyrv_kinase-like_dom"/>
</dbReference>
<dbReference type="CDD" id="cd00377">
    <property type="entry name" value="ICL_PEPM"/>
    <property type="match status" value="1"/>
</dbReference>
<dbReference type="InterPro" id="IPR039556">
    <property type="entry name" value="ICL/PEPM"/>
</dbReference>
<comment type="similarity">
    <text evidence="1">Belongs to the isocitrate lyase/PEP mutase superfamily. Methylisocitrate lyase family.</text>
</comment>
<evidence type="ECO:0000313" key="6">
    <source>
        <dbReference type="Proteomes" id="UP000319818"/>
    </source>
</evidence>
<dbReference type="AlphaFoldDB" id="A0A543FVU3"/>
<organism evidence="5 6">
    <name type="scientific">Pseudonocardia cypriaca</name>
    <dbReference type="NCBI Taxonomy" id="882449"/>
    <lineage>
        <taxon>Bacteria</taxon>
        <taxon>Bacillati</taxon>
        <taxon>Actinomycetota</taxon>
        <taxon>Actinomycetes</taxon>
        <taxon>Pseudonocardiales</taxon>
        <taxon>Pseudonocardiaceae</taxon>
        <taxon>Pseudonocardia</taxon>
    </lineage>
</organism>
<dbReference type="Proteomes" id="UP000319818">
    <property type="component" value="Unassembled WGS sequence"/>
</dbReference>